<comment type="caution">
    <text evidence="1">The sequence shown here is derived from an EMBL/GenBank/DDBJ whole genome shotgun (WGS) entry which is preliminary data.</text>
</comment>
<accession>A0A0V0TLX8</accession>
<proteinExistence type="predicted"/>
<protein>
    <submittedName>
        <fullName evidence="1">Uncharacterized protein</fullName>
    </submittedName>
</protein>
<name>A0A0V0TLX8_9BILA</name>
<sequence>MCAKKFKIKSTALKRFGMSDFVIQNATTKPSELYFSFIKLLYEHIRVILLISVTGIQIDIG</sequence>
<organism evidence="1 2">
    <name type="scientific">Trichinella murrelli</name>
    <dbReference type="NCBI Taxonomy" id="144512"/>
    <lineage>
        <taxon>Eukaryota</taxon>
        <taxon>Metazoa</taxon>
        <taxon>Ecdysozoa</taxon>
        <taxon>Nematoda</taxon>
        <taxon>Enoplea</taxon>
        <taxon>Dorylaimia</taxon>
        <taxon>Trichinellida</taxon>
        <taxon>Trichinellidae</taxon>
        <taxon>Trichinella</taxon>
    </lineage>
</organism>
<gene>
    <name evidence="1" type="ORF">T05_15959</name>
</gene>
<dbReference type="Proteomes" id="UP000055048">
    <property type="component" value="Unassembled WGS sequence"/>
</dbReference>
<dbReference type="AlphaFoldDB" id="A0A0V0TLX8"/>
<evidence type="ECO:0000313" key="1">
    <source>
        <dbReference type="EMBL" id="KRX40021.1"/>
    </source>
</evidence>
<dbReference type="EMBL" id="JYDJ01000213">
    <property type="protein sequence ID" value="KRX40021.1"/>
    <property type="molecule type" value="Genomic_DNA"/>
</dbReference>
<keyword evidence="2" id="KW-1185">Reference proteome</keyword>
<reference evidence="1 2" key="1">
    <citation type="submission" date="2015-01" db="EMBL/GenBank/DDBJ databases">
        <title>Evolution of Trichinella species and genotypes.</title>
        <authorList>
            <person name="Korhonen P.K."/>
            <person name="Edoardo P."/>
            <person name="Giuseppe L.R."/>
            <person name="Gasser R.B."/>
        </authorList>
    </citation>
    <scope>NUCLEOTIDE SEQUENCE [LARGE SCALE GENOMIC DNA]</scope>
    <source>
        <strain evidence="1">ISS417</strain>
    </source>
</reference>
<evidence type="ECO:0000313" key="2">
    <source>
        <dbReference type="Proteomes" id="UP000055048"/>
    </source>
</evidence>